<dbReference type="PANTHER" id="PTHR12788">
    <property type="entry name" value="PROTEIN-TYROSINE SULFOTRANSFERASE 2"/>
    <property type="match status" value="1"/>
</dbReference>
<gene>
    <name evidence="2" type="ORF">SAMN02982985_03122</name>
</gene>
<keyword evidence="3" id="KW-1185">Reference proteome</keyword>
<evidence type="ECO:0000313" key="3">
    <source>
        <dbReference type="Proteomes" id="UP000199470"/>
    </source>
</evidence>
<dbReference type="InterPro" id="IPR027417">
    <property type="entry name" value="P-loop_NTPase"/>
</dbReference>
<dbReference type="EMBL" id="FOTW01000014">
    <property type="protein sequence ID" value="SFM18917.1"/>
    <property type="molecule type" value="Genomic_DNA"/>
</dbReference>
<dbReference type="AlphaFoldDB" id="A0A1I4NUE9"/>
<organism evidence="2 3">
    <name type="scientific">Rugamonas rubra</name>
    <dbReference type="NCBI Taxonomy" id="758825"/>
    <lineage>
        <taxon>Bacteria</taxon>
        <taxon>Pseudomonadati</taxon>
        <taxon>Pseudomonadota</taxon>
        <taxon>Betaproteobacteria</taxon>
        <taxon>Burkholderiales</taxon>
        <taxon>Oxalobacteraceae</taxon>
        <taxon>Telluria group</taxon>
        <taxon>Rugamonas</taxon>
    </lineage>
</organism>
<dbReference type="Pfam" id="PF13469">
    <property type="entry name" value="Sulfotransfer_3"/>
    <property type="match status" value="1"/>
</dbReference>
<accession>A0A1I4NUE9</accession>
<dbReference type="PANTHER" id="PTHR12788:SF10">
    <property type="entry name" value="PROTEIN-TYROSINE SULFOTRANSFERASE"/>
    <property type="match status" value="1"/>
</dbReference>
<evidence type="ECO:0000256" key="1">
    <source>
        <dbReference type="ARBA" id="ARBA00022679"/>
    </source>
</evidence>
<dbReference type="Gene3D" id="3.40.50.300">
    <property type="entry name" value="P-loop containing nucleotide triphosphate hydrolases"/>
    <property type="match status" value="1"/>
</dbReference>
<dbReference type="SUPFAM" id="SSF52540">
    <property type="entry name" value="P-loop containing nucleoside triphosphate hydrolases"/>
    <property type="match status" value="1"/>
</dbReference>
<dbReference type="Proteomes" id="UP000199470">
    <property type="component" value="Unassembled WGS sequence"/>
</dbReference>
<keyword evidence="1 2" id="KW-0808">Transferase</keyword>
<proteinExistence type="predicted"/>
<evidence type="ECO:0000313" key="2">
    <source>
        <dbReference type="EMBL" id="SFM18917.1"/>
    </source>
</evidence>
<protein>
    <submittedName>
        <fullName evidence="2">Sulfotransferase family protein</fullName>
    </submittedName>
</protein>
<dbReference type="STRING" id="758825.SAMN02982985_03122"/>
<name>A0A1I4NUE9_9BURK</name>
<dbReference type="OrthoDB" id="8579417at2"/>
<sequence length="377" mass="42860">MSNTEHPAPANHQRPHPVMMIPLRRCGSHALRLRLNLSPQFYSPYPLHIVDLMPMLPLYGDLQDDRAYFRLVVDVVGLQAVSMVKWQQVVFDPVEIFEAIRHQRRSVHRVVWELLLRAGERQGARVVMDKSLDSVHYADELMRLLPDMLFVNVVRDPRAQVASMNRAIIHDFDTLLNTRTWLAAHRAADAVMRHYPRRVLTIRYEDFLSNQEATLRTLCDFMGIDFLPQMLDVGSSVEAQQIAQLSALWSSNCFAPIAAHADKFKQQLSGEEIRVIETLTRDDMQRYGYTLMTAADASVTDSHHGEALLRSDAGRSQAWRDIEQSNFRDFVLRRCRADYLAQVRARLEAQAGGAGRAAGAKPTTLDALDPATFEVSD</sequence>
<dbReference type="GO" id="GO:0008476">
    <property type="term" value="F:protein-tyrosine sulfotransferase activity"/>
    <property type="evidence" value="ECO:0007669"/>
    <property type="project" value="InterPro"/>
</dbReference>
<dbReference type="InterPro" id="IPR026634">
    <property type="entry name" value="TPST-like"/>
</dbReference>
<reference evidence="2 3" key="1">
    <citation type="submission" date="2016-10" db="EMBL/GenBank/DDBJ databases">
        <authorList>
            <person name="de Groot N.N."/>
        </authorList>
    </citation>
    <scope>NUCLEOTIDE SEQUENCE [LARGE SCALE GENOMIC DNA]</scope>
    <source>
        <strain evidence="2 3">ATCC 43154</strain>
    </source>
</reference>